<dbReference type="AlphaFoldDB" id="A0A397PFF7"/>
<accession>A0A397PFF7</accession>
<keyword evidence="2" id="KW-1185">Reference proteome</keyword>
<dbReference type="Proteomes" id="UP000266568">
    <property type="component" value="Unassembled WGS sequence"/>
</dbReference>
<gene>
    <name evidence="1" type="ORF">DFR49_1091</name>
</gene>
<sequence length="79" mass="9164">MSMMLEFIRPARCLSEGNFGAELVNINEYSYVLCPFNDAGEHLALHRKTMAIPVRQPRRLLYGGMPNRMRLVFLAKHRN</sequence>
<proteinExistence type="predicted"/>
<name>A0A397PFF7_9SPHN</name>
<evidence type="ECO:0000313" key="2">
    <source>
        <dbReference type="Proteomes" id="UP000266568"/>
    </source>
</evidence>
<evidence type="ECO:0000313" key="1">
    <source>
        <dbReference type="EMBL" id="RIA46549.1"/>
    </source>
</evidence>
<reference evidence="1 2" key="1">
    <citation type="submission" date="2018-08" db="EMBL/GenBank/DDBJ databases">
        <title>Genomic Encyclopedia of Type Strains, Phase IV (KMG-IV): sequencing the most valuable type-strain genomes for metagenomic binning, comparative biology and taxonomic classification.</title>
        <authorList>
            <person name="Goeker M."/>
        </authorList>
    </citation>
    <scope>NUCLEOTIDE SEQUENCE [LARGE SCALE GENOMIC DNA]</scope>
    <source>
        <strain evidence="1 2">DSM 25527</strain>
    </source>
</reference>
<dbReference type="EMBL" id="QXDC01000002">
    <property type="protein sequence ID" value="RIA46549.1"/>
    <property type="molecule type" value="Genomic_DNA"/>
</dbReference>
<protein>
    <submittedName>
        <fullName evidence="1">Uncharacterized protein</fullName>
    </submittedName>
</protein>
<organism evidence="1 2">
    <name type="scientific">Hephaestia caeni</name>
    <dbReference type="NCBI Taxonomy" id="645617"/>
    <lineage>
        <taxon>Bacteria</taxon>
        <taxon>Pseudomonadati</taxon>
        <taxon>Pseudomonadota</taxon>
        <taxon>Alphaproteobacteria</taxon>
        <taxon>Sphingomonadales</taxon>
        <taxon>Sphingomonadaceae</taxon>
        <taxon>Hephaestia</taxon>
    </lineage>
</organism>
<comment type="caution">
    <text evidence="1">The sequence shown here is derived from an EMBL/GenBank/DDBJ whole genome shotgun (WGS) entry which is preliminary data.</text>
</comment>